<dbReference type="RefSeq" id="WP_160424095.1">
    <property type="nucleotide sequence ID" value="NZ_WSTA01000031.1"/>
</dbReference>
<dbReference type="EMBL" id="WSTA01000031">
    <property type="protein sequence ID" value="MWB98609.1"/>
    <property type="molecule type" value="Genomic_DNA"/>
</dbReference>
<dbReference type="AlphaFoldDB" id="A0A6I4P371"/>
<proteinExistence type="predicted"/>
<name>A0A6I4P371_9MICO</name>
<keyword evidence="3" id="KW-1185">Reference proteome</keyword>
<feature type="transmembrane region" description="Helical" evidence="1">
    <location>
        <begin position="95"/>
        <end position="116"/>
    </location>
</feature>
<protein>
    <submittedName>
        <fullName evidence="2">Uncharacterized protein</fullName>
    </submittedName>
</protein>
<evidence type="ECO:0000256" key="1">
    <source>
        <dbReference type="SAM" id="Phobius"/>
    </source>
</evidence>
<keyword evidence="1" id="KW-0472">Membrane</keyword>
<reference evidence="2 3" key="1">
    <citation type="submission" date="2019-12" db="EMBL/GenBank/DDBJ databases">
        <authorList>
            <person name="Kim Y.S."/>
        </authorList>
    </citation>
    <scope>NUCLEOTIDE SEQUENCE [LARGE SCALE GENOMIC DNA]</scope>
    <source>
        <strain evidence="2 3">MMS17-SY077</strain>
    </source>
</reference>
<keyword evidence="1" id="KW-0812">Transmembrane</keyword>
<organism evidence="2 3">
    <name type="scientific">Agromyces seonyuensis</name>
    <dbReference type="NCBI Taxonomy" id="2662446"/>
    <lineage>
        <taxon>Bacteria</taxon>
        <taxon>Bacillati</taxon>
        <taxon>Actinomycetota</taxon>
        <taxon>Actinomycetes</taxon>
        <taxon>Micrococcales</taxon>
        <taxon>Microbacteriaceae</taxon>
        <taxon>Agromyces</taxon>
    </lineage>
</organism>
<evidence type="ECO:0000313" key="2">
    <source>
        <dbReference type="EMBL" id="MWB98609.1"/>
    </source>
</evidence>
<dbReference type="Proteomes" id="UP000438182">
    <property type="component" value="Unassembled WGS sequence"/>
</dbReference>
<feature type="transmembrane region" description="Helical" evidence="1">
    <location>
        <begin position="12"/>
        <end position="33"/>
    </location>
</feature>
<evidence type="ECO:0000313" key="3">
    <source>
        <dbReference type="Proteomes" id="UP000438182"/>
    </source>
</evidence>
<gene>
    <name evidence="2" type="ORF">GB864_08625</name>
</gene>
<accession>A0A6I4P371</accession>
<sequence>MTNADAEPRAAAYWICWLVVLLAAGLSLVLSIVQVVNDGIGNEDALYAASRSTALLVVAAIAPLFRADEALLAIAVALTIVHGLDAYVGTTQGSVLLTVLPIGLCLATLISATFLARSDRVRGRL</sequence>
<comment type="caution">
    <text evidence="2">The sequence shown here is derived from an EMBL/GenBank/DDBJ whole genome shotgun (WGS) entry which is preliminary data.</text>
</comment>
<keyword evidence="1" id="KW-1133">Transmembrane helix</keyword>
<feature type="transmembrane region" description="Helical" evidence="1">
    <location>
        <begin position="70"/>
        <end position="89"/>
    </location>
</feature>
<feature type="transmembrane region" description="Helical" evidence="1">
    <location>
        <begin position="45"/>
        <end position="65"/>
    </location>
</feature>